<dbReference type="Proteomes" id="UP000828390">
    <property type="component" value="Unassembled WGS sequence"/>
</dbReference>
<comment type="caution">
    <text evidence="1">The sequence shown here is derived from an EMBL/GenBank/DDBJ whole genome shotgun (WGS) entry which is preliminary data.</text>
</comment>
<gene>
    <name evidence="1" type="ORF">DPMN_054986</name>
</gene>
<dbReference type="Pfam" id="PF05049">
    <property type="entry name" value="IIGP"/>
    <property type="match status" value="1"/>
</dbReference>
<reference evidence="1" key="1">
    <citation type="journal article" date="2019" name="bioRxiv">
        <title>The Genome of the Zebra Mussel, Dreissena polymorpha: A Resource for Invasive Species Research.</title>
        <authorList>
            <person name="McCartney M.A."/>
            <person name="Auch B."/>
            <person name="Kono T."/>
            <person name="Mallez S."/>
            <person name="Zhang Y."/>
            <person name="Obille A."/>
            <person name="Becker A."/>
            <person name="Abrahante J.E."/>
            <person name="Garbe J."/>
            <person name="Badalamenti J.P."/>
            <person name="Herman A."/>
            <person name="Mangelson H."/>
            <person name="Liachko I."/>
            <person name="Sullivan S."/>
            <person name="Sone E.D."/>
            <person name="Koren S."/>
            <person name="Silverstein K.A.T."/>
            <person name="Beckman K.B."/>
            <person name="Gohl D.M."/>
        </authorList>
    </citation>
    <scope>NUCLEOTIDE SEQUENCE</scope>
    <source>
        <strain evidence="1">Duluth1</strain>
        <tissue evidence="1">Whole animal</tissue>
    </source>
</reference>
<dbReference type="Gene3D" id="3.40.50.300">
    <property type="entry name" value="P-loop containing nucleotide triphosphate hydrolases"/>
    <property type="match status" value="1"/>
</dbReference>
<evidence type="ECO:0000313" key="1">
    <source>
        <dbReference type="EMBL" id="KAH3729023.1"/>
    </source>
</evidence>
<organism evidence="1 2">
    <name type="scientific">Dreissena polymorpha</name>
    <name type="common">Zebra mussel</name>
    <name type="synonym">Mytilus polymorpha</name>
    <dbReference type="NCBI Taxonomy" id="45954"/>
    <lineage>
        <taxon>Eukaryota</taxon>
        <taxon>Metazoa</taxon>
        <taxon>Spiralia</taxon>
        <taxon>Lophotrochozoa</taxon>
        <taxon>Mollusca</taxon>
        <taxon>Bivalvia</taxon>
        <taxon>Autobranchia</taxon>
        <taxon>Heteroconchia</taxon>
        <taxon>Euheterodonta</taxon>
        <taxon>Imparidentia</taxon>
        <taxon>Neoheterodontei</taxon>
        <taxon>Myida</taxon>
        <taxon>Dreissenoidea</taxon>
        <taxon>Dreissenidae</taxon>
        <taxon>Dreissena</taxon>
    </lineage>
</organism>
<dbReference type="PANTHER" id="PTHR32341">
    <property type="entry name" value="INTERFERON-INDUCIBLE GTPASE"/>
    <property type="match status" value="1"/>
</dbReference>
<name>A0A9D4CRF8_DREPO</name>
<dbReference type="InterPro" id="IPR051515">
    <property type="entry name" value="IRG"/>
</dbReference>
<proteinExistence type="predicted"/>
<dbReference type="AlphaFoldDB" id="A0A9D4CRF8"/>
<protein>
    <submittedName>
        <fullName evidence="1">Uncharacterized protein</fullName>
    </submittedName>
</protein>
<keyword evidence="2" id="KW-1185">Reference proteome</keyword>
<evidence type="ECO:0000313" key="2">
    <source>
        <dbReference type="Proteomes" id="UP000828390"/>
    </source>
</evidence>
<dbReference type="InterPro" id="IPR007743">
    <property type="entry name" value="Immunity-related_GTPase-like"/>
</dbReference>
<accession>A0A9D4CRF8</accession>
<sequence>MFTFLGFQITEAEAQVIMKVLDNDQSRKTTPPAIEKLSIQSRSAKTTANDNSFDQLQSTKQKVSVVARVLGLHRSTKSEIDANQTEADACQKPDGQANAAATQNVVDPAEESDFKNVLDQCGYSELMHLMERSNNEWRDTKIEIAITGESGSGKSSLINALRGLKDDAPKLRFLAALKLLWSEKITNTPTTQISFFGICLVLEPQISHKKHTSRRHVLTTMIL</sequence>
<dbReference type="InterPro" id="IPR027417">
    <property type="entry name" value="P-loop_NTPase"/>
</dbReference>
<dbReference type="PANTHER" id="PTHR32341:SF10">
    <property type="entry name" value="INTERFERON-INDUCIBLE GTPASE 5"/>
    <property type="match status" value="1"/>
</dbReference>
<dbReference type="EMBL" id="JAIWYP010000012">
    <property type="protein sequence ID" value="KAH3729023.1"/>
    <property type="molecule type" value="Genomic_DNA"/>
</dbReference>
<dbReference type="GO" id="GO:0005525">
    <property type="term" value="F:GTP binding"/>
    <property type="evidence" value="ECO:0007669"/>
    <property type="project" value="InterPro"/>
</dbReference>
<dbReference type="GO" id="GO:0016020">
    <property type="term" value="C:membrane"/>
    <property type="evidence" value="ECO:0007669"/>
    <property type="project" value="InterPro"/>
</dbReference>
<dbReference type="SUPFAM" id="SSF52540">
    <property type="entry name" value="P-loop containing nucleoside triphosphate hydrolases"/>
    <property type="match status" value="1"/>
</dbReference>
<reference evidence="1" key="2">
    <citation type="submission" date="2020-11" db="EMBL/GenBank/DDBJ databases">
        <authorList>
            <person name="McCartney M.A."/>
            <person name="Auch B."/>
            <person name="Kono T."/>
            <person name="Mallez S."/>
            <person name="Becker A."/>
            <person name="Gohl D.M."/>
            <person name="Silverstein K.A.T."/>
            <person name="Koren S."/>
            <person name="Bechman K.B."/>
            <person name="Herman A."/>
            <person name="Abrahante J.E."/>
            <person name="Garbe J."/>
        </authorList>
    </citation>
    <scope>NUCLEOTIDE SEQUENCE</scope>
    <source>
        <strain evidence="1">Duluth1</strain>
        <tissue evidence="1">Whole animal</tissue>
    </source>
</reference>